<keyword evidence="3" id="KW-1185">Reference proteome</keyword>
<name>A0A917CIU1_9BACL</name>
<gene>
    <name evidence="2" type="ORF">GCM10010912_38820</name>
</gene>
<feature type="compositionally biased region" description="Basic and acidic residues" evidence="1">
    <location>
        <begin position="26"/>
        <end position="37"/>
    </location>
</feature>
<feature type="region of interest" description="Disordered" evidence="1">
    <location>
        <begin position="1"/>
        <end position="49"/>
    </location>
</feature>
<dbReference type="AlphaFoldDB" id="A0A917CIU1"/>
<proteinExistence type="predicted"/>
<evidence type="ECO:0000256" key="1">
    <source>
        <dbReference type="SAM" id="MobiDB-lite"/>
    </source>
</evidence>
<reference evidence="2" key="1">
    <citation type="journal article" date="2014" name="Int. J. Syst. Evol. Microbiol.">
        <title>Complete genome sequence of Corynebacterium casei LMG S-19264T (=DSM 44701T), isolated from a smear-ripened cheese.</title>
        <authorList>
            <consortium name="US DOE Joint Genome Institute (JGI-PGF)"/>
            <person name="Walter F."/>
            <person name="Albersmeier A."/>
            <person name="Kalinowski J."/>
            <person name="Ruckert C."/>
        </authorList>
    </citation>
    <scope>NUCLEOTIDE SEQUENCE</scope>
    <source>
        <strain evidence="2">CGMCC 1.16134</strain>
    </source>
</reference>
<organism evidence="2 3">
    <name type="scientific">Paenibacillus albidus</name>
    <dbReference type="NCBI Taxonomy" id="2041023"/>
    <lineage>
        <taxon>Bacteria</taxon>
        <taxon>Bacillati</taxon>
        <taxon>Bacillota</taxon>
        <taxon>Bacilli</taxon>
        <taxon>Bacillales</taxon>
        <taxon>Paenibacillaceae</taxon>
        <taxon>Paenibacillus</taxon>
    </lineage>
</organism>
<sequence>MKREFERSYPSQAWPITAPTGSTLEAADKAQQKEFVQERSPQLKKINER</sequence>
<reference evidence="2" key="2">
    <citation type="submission" date="2020-09" db="EMBL/GenBank/DDBJ databases">
        <authorList>
            <person name="Sun Q."/>
            <person name="Zhou Y."/>
        </authorList>
    </citation>
    <scope>NUCLEOTIDE SEQUENCE</scope>
    <source>
        <strain evidence="2">CGMCC 1.16134</strain>
    </source>
</reference>
<evidence type="ECO:0000313" key="3">
    <source>
        <dbReference type="Proteomes" id="UP000637643"/>
    </source>
</evidence>
<evidence type="ECO:0000313" key="2">
    <source>
        <dbReference type="EMBL" id="GGF89884.1"/>
    </source>
</evidence>
<protein>
    <submittedName>
        <fullName evidence="2">Uncharacterized protein</fullName>
    </submittedName>
</protein>
<comment type="caution">
    <text evidence="2">The sequence shown here is derived from an EMBL/GenBank/DDBJ whole genome shotgun (WGS) entry which is preliminary data.</text>
</comment>
<dbReference type="Proteomes" id="UP000637643">
    <property type="component" value="Unassembled WGS sequence"/>
</dbReference>
<accession>A0A917CIU1</accession>
<dbReference type="EMBL" id="BMKR01000016">
    <property type="protein sequence ID" value="GGF89884.1"/>
    <property type="molecule type" value="Genomic_DNA"/>
</dbReference>